<keyword evidence="16" id="KW-0899">Viral immunoevasion</keyword>
<keyword evidence="5" id="KW-1090">Inhibition of host innate immune response by virus</keyword>
<evidence type="ECO:0000256" key="13">
    <source>
        <dbReference type="ARBA" id="ARBA00023163"/>
    </source>
</evidence>
<keyword evidence="10" id="KW-0805">Transcription regulation</keyword>
<sequence length="107" mass="11872">MHDPSKFESSGLQPEEGIVLFLSNIAMDSGNGNNCAPDFVDYQPSQRRGRITQMHDVTTICAYCDLRLRVIVSANSDTLKLLQEAFLRGLTFVCTSCARNKTNNGRT</sequence>
<evidence type="ECO:0000256" key="12">
    <source>
        <dbReference type="ARBA" id="ARBA00023159"/>
    </source>
</evidence>
<evidence type="ECO:0000256" key="3">
    <source>
        <dbReference type="ARBA" id="ARBA00022562"/>
    </source>
</evidence>
<keyword evidence="11" id="KW-0238">DNA-binding</keyword>
<dbReference type="SUPFAM" id="SSF161234">
    <property type="entry name" value="E7 C-terminal domain-like"/>
    <property type="match status" value="1"/>
</dbReference>
<name>A0A2Z4LI62_9PAPI</name>
<keyword evidence="12" id="KW-0010">Activator</keyword>
<protein>
    <submittedName>
        <fullName evidence="18">E7</fullName>
    </submittedName>
</protein>
<gene>
    <name evidence="18" type="primary">E7</name>
</gene>
<dbReference type="Pfam" id="PF00527">
    <property type="entry name" value="E7"/>
    <property type="match status" value="1"/>
</dbReference>
<dbReference type="GO" id="GO:0003700">
    <property type="term" value="F:DNA-binding transcription factor activity"/>
    <property type="evidence" value="ECO:0007669"/>
    <property type="project" value="InterPro"/>
</dbReference>
<dbReference type="GO" id="GO:0003677">
    <property type="term" value="F:DNA binding"/>
    <property type="evidence" value="ECO:0007669"/>
    <property type="project" value="UniProtKB-KW"/>
</dbReference>
<evidence type="ECO:0000256" key="10">
    <source>
        <dbReference type="ARBA" id="ARBA00023015"/>
    </source>
</evidence>
<keyword evidence="9" id="KW-0862">Zinc</keyword>
<dbReference type="GO" id="GO:0039645">
    <property type="term" value="P:symbiont-mediated perturbation of host cell cycle G1/S transition checkpoint"/>
    <property type="evidence" value="ECO:0007669"/>
    <property type="project" value="UniProtKB-KW"/>
</dbReference>
<keyword evidence="14" id="KW-1035">Host cytoplasm</keyword>
<evidence type="ECO:0000256" key="6">
    <source>
        <dbReference type="ARBA" id="ARBA00022723"/>
    </source>
</evidence>
<evidence type="ECO:0000256" key="5">
    <source>
        <dbReference type="ARBA" id="ARBA00022632"/>
    </source>
</evidence>
<dbReference type="EMBL" id="MH512005">
    <property type="protein sequence ID" value="AWX36185.1"/>
    <property type="molecule type" value="Genomic_DNA"/>
</dbReference>
<organism evidence="18">
    <name type="scientific">Bovine papillomavirus</name>
    <dbReference type="NCBI Taxonomy" id="10571"/>
    <lineage>
        <taxon>Viruses</taxon>
        <taxon>Monodnaviria</taxon>
        <taxon>Shotokuvirae</taxon>
        <taxon>Cossaviricota</taxon>
        <taxon>Papovaviricetes</taxon>
        <taxon>Zurhausenvirales</taxon>
        <taxon>Papillomaviridae</taxon>
    </lineage>
</organism>
<dbReference type="InterPro" id="IPR000148">
    <property type="entry name" value="Papilloma_E7"/>
</dbReference>
<evidence type="ECO:0000313" key="18">
    <source>
        <dbReference type="EMBL" id="AWX36185.1"/>
    </source>
</evidence>
<evidence type="ECO:0000256" key="8">
    <source>
        <dbReference type="ARBA" id="ARBA00022830"/>
    </source>
</evidence>
<dbReference type="GO" id="GO:0008270">
    <property type="term" value="F:zinc ion binding"/>
    <property type="evidence" value="ECO:0007669"/>
    <property type="project" value="UniProtKB-KW"/>
</dbReference>
<evidence type="ECO:0000256" key="2">
    <source>
        <dbReference type="ARBA" id="ARBA00022518"/>
    </source>
</evidence>
<evidence type="ECO:0000256" key="4">
    <source>
        <dbReference type="ARBA" id="ARBA00022581"/>
    </source>
</evidence>
<evidence type="ECO:0000256" key="9">
    <source>
        <dbReference type="ARBA" id="ARBA00022833"/>
    </source>
</evidence>
<keyword evidence="6" id="KW-0479">Metal-binding</keyword>
<accession>A0A2Z4LI62</accession>
<keyword evidence="1" id="KW-1121">Modulation of host cell cycle by virus</keyword>
<evidence type="ECO:0000256" key="1">
    <source>
        <dbReference type="ARBA" id="ARBA00022504"/>
    </source>
</evidence>
<keyword evidence="15" id="KW-0922">Interferon antiviral system evasion</keyword>
<dbReference type="GO" id="GO:0052170">
    <property type="term" value="P:symbiont-mediated suppression of host innate immune response"/>
    <property type="evidence" value="ECO:0007669"/>
    <property type="project" value="UniProtKB-KW"/>
</dbReference>
<proteinExistence type="predicted"/>
<keyword evidence="8" id="KW-1114">Inhibition of host interferon signaling pathway by virus</keyword>
<evidence type="ECO:0000256" key="7">
    <source>
        <dbReference type="ARBA" id="ARBA00022771"/>
    </source>
</evidence>
<keyword evidence="3" id="KW-1048">Host nucleus</keyword>
<dbReference type="GO" id="GO:0039502">
    <property type="term" value="P:symbiont-mediated suppression of host type I interferon-mediated signaling pathway"/>
    <property type="evidence" value="ECO:0007669"/>
    <property type="project" value="UniProtKB-KW"/>
</dbReference>
<keyword evidence="17" id="KW-1078">G1/S host cell cycle checkpoint dysregulation by virus</keyword>
<keyword evidence="13" id="KW-0804">Transcription</keyword>
<dbReference type="Gene3D" id="3.30.160.330">
    <property type="match status" value="1"/>
</dbReference>
<evidence type="ECO:0000256" key="14">
    <source>
        <dbReference type="ARBA" id="ARBA00023200"/>
    </source>
</evidence>
<reference evidence="18" key="1">
    <citation type="submission" date="2018-06" db="EMBL/GenBank/DDBJ databases">
        <title>The genital tract virome in dairy cattle.</title>
        <authorList>
            <person name="Ling Y."/>
            <person name="Liu Z."/>
            <person name="Zhang W."/>
        </authorList>
    </citation>
    <scope>NUCLEOTIDE SEQUENCE</scope>
    <source>
        <strain evidence="18">Ujs-21015</strain>
    </source>
</reference>
<evidence type="ECO:0000256" key="15">
    <source>
        <dbReference type="ARBA" id="ARBA00023258"/>
    </source>
</evidence>
<keyword evidence="4" id="KW-0945">Host-virus interaction</keyword>
<keyword evidence="2" id="KW-0244">Early protein</keyword>
<evidence type="ECO:0000256" key="11">
    <source>
        <dbReference type="ARBA" id="ARBA00023125"/>
    </source>
</evidence>
<evidence type="ECO:0000256" key="16">
    <source>
        <dbReference type="ARBA" id="ARBA00023280"/>
    </source>
</evidence>
<evidence type="ECO:0000256" key="17">
    <source>
        <dbReference type="ARBA" id="ARBA00023309"/>
    </source>
</evidence>
<keyword evidence="7" id="KW-0863">Zinc-finger</keyword>